<feature type="compositionally biased region" description="Polar residues" evidence="16">
    <location>
        <begin position="509"/>
        <end position="544"/>
    </location>
</feature>
<protein>
    <recommendedName>
        <fullName evidence="4">DNA repair protein REV1</fullName>
    </recommendedName>
    <alternativeName>
        <fullName evidence="15">Reversionless protein 1</fullName>
    </alternativeName>
</protein>
<evidence type="ECO:0000256" key="2">
    <source>
        <dbReference type="ARBA" id="ARBA00004123"/>
    </source>
</evidence>
<dbReference type="Gene3D" id="3.30.70.270">
    <property type="match status" value="1"/>
</dbReference>
<feature type="domain" description="UmuC" evidence="18">
    <location>
        <begin position="762"/>
        <end position="968"/>
    </location>
</feature>
<feature type="region of interest" description="Disordered" evidence="16">
    <location>
        <begin position="25"/>
        <end position="49"/>
    </location>
</feature>
<feature type="compositionally biased region" description="Polar residues" evidence="16">
    <location>
        <begin position="36"/>
        <end position="45"/>
    </location>
</feature>
<dbReference type="PANTHER" id="PTHR45990:SF1">
    <property type="entry name" value="DNA REPAIR PROTEIN REV1"/>
    <property type="match status" value="1"/>
</dbReference>
<dbReference type="Pfam" id="PF16589">
    <property type="entry name" value="BRCT_2"/>
    <property type="match status" value="1"/>
</dbReference>
<dbReference type="OrthoDB" id="427711at2759"/>
<keyword evidence="6" id="KW-0808">Transferase</keyword>
<dbReference type="InterPro" id="IPR043502">
    <property type="entry name" value="DNA/RNA_pol_sf"/>
</dbReference>
<keyword evidence="9" id="KW-0227">DNA damage</keyword>
<evidence type="ECO:0000256" key="16">
    <source>
        <dbReference type="SAM" id="MobiDB-lite"/>
    </source>
</evidence>
<dbReference type="Gene3D" id="3.40.50.10190">
    <property type="entry name" value="BRCT domain"/>
    <property type="match status" value="1"/>
</dbReference>
<dbReference type="InterPro" id="IPR038401">
    <property type="entry name" value="Rev1_C_sf"/>
</dbReference>
<dbReference type="GO" id="GO:0003887">
    <property type="term" value="F:DNA-directed DNA polymerase activity"/>
    <property type="evidence" value="ECO:0007669"/>
    <property type="project" value="TreeGrafter"/>
</dbReference>
<dbReference type="SUPFAM" id="SSF56672">
    <property type="entry name" value="DNA/RNA polymerases"/>
    <property type="match status" value="1"/>
</dbReference>
<keyword evidence="5" id="KW-0237">DNA synthesis</keyword>
<evidence type="ECO:0000259" key="17">
    <source>
        <dbReference type="PROSITE" id="PS50172"/>
    </source>
</evidence>
<dbReference type="CDD" id="cd17719">
    <property type="entry name" value="BRCT_Rev1"/>
    <property type="match status" value="1"/>
</dbReference>
<dbReference type="InterPro" id="IPR001357">
    <property type="entry name" value="BRCT_dom"/>
</dbReference>
<dbReference type="GO" id="GO:0046872">
    <property type="term" value="F:metal ion binding"/>
    <property type="evidence" value="ECO:0007669"/>
    <property type="project" value="UniProtKB-KW"/>
</dbReference>
<feature type="compositionally biased region" description="Low complexity" evidence="16">
    <location>
        <begin position="1146"/>
        <end position="1156"/>
    </location>
</feature>
<name>A0A5C3R4D8_9AGAR</name>
<dbReference type="InterPro" id="IPR036420">
    <property type="entry name" value="BRCT_dom_sf"/>
</dbReference>
<dbReference type="FunFam" id="3.40.50.10190:FF:000011">
    <property type="entry name" value="DNA repair protein REV1"/>
    <property type="match status" value="1"/>
</dbReference>
<dbReference type="SUPFAM" id="SSF52113">
    <property type="entry name" value="BRCT domain"/>
    <property type="match status" value="1"/>
</dbReference>
<keyword evidence="8" id="KW-0479">Metal-binding</keyword>
<comment type="subcellular location">
    <subcellularLocation>
        <location evidence="2">Nucleus</location>
    </subcellularLocation>
</comment>
<keyword evidence="11" id="KW-0238">DNA-binding</keyword>
<dbReference type="Pfam" id="PF11799">
    <property type="entry name" value="IMS_C"/>
    <property type="match status" value="1"/>
</dbReference>
<dbReference type="Gene3D" id="6.10.250.1490">
    <property type="match status" value="1"/>
</dbReference>
<dbReference type="GO" id="GO:0070987">
    <property type="term" value="P:error-free translesion synthesis"/>
    <property type="evidence" value="ECO:0007669"/>
    <property type="project" value="TreeGrafter"/>
</dbReference>
<evidence type="ECO:0000256" key="13">
    <source>
        <dbReference type="ARBA" id="ARBA00023242"/>
    </source>
</evidence>
<dbReference type="Gene3D" id="1.10.150.20">
    <property type="entry name" value="5' to 3' exonuclease, C-terminal subdomain"/>
    <property type="match status" value="1"/>
</dbReference>
<evidence type="ECO:0000256" key="3">
    <source>
        <dbReference type="ARBA" id="ARBA00010945"/>
    </source>
</evidence>
<evidence type="ECO:0000256" key="4">
    <source>
        <dbReference type="ARBA" id="ARBA00020399"/>
    </source>
</evidence>
<comment type="cofactor">
    <cofactor evidence="1">
        <name>Mg(2+)</name>
        <dbReference type="ChEBI" id="CHEBI:18420"/>
    </cofactor>
</comment>
<accession>A0A5C3R4D8</accession>
<dbReference type="PANTHER" id="PTHR45990">
    <property type="entry name" value="DNA REPAIR PROTEIN REV1"/>
    <property type="match status" value="1"/>
</dbReference>
<feature type="compositionally biased region" description="Polar residues" evidence="16">
    <location>
        <begin position="1157"/>
        <end position="1173"/>
    </location>
</feature>
<proteinExistence type="inferred from homology"/>
<evidence type="ECO:0000256" key="9">
    <source>
        <dbReference type="ARBA" id="ARBA00022763"/>
    </source>
</evidence>
<dbReference type="Gene3D" id="3.40.1170.60">
    <property type="match status" value="1"/>
</dbReference>
<dbReference type="InterPro" id="IPR036775">
    <property type="entry name" value="DNA_pol_Y-fam_lit_finger_sf"/>
</dbReference>
<dbReference type="GO" id="GO:0005634">
    <property type="term" value="C:nucleus"/>
    <property type="evidence" value="ECO:0007669"/>
    <property type="project" value="UniProtKB-SubCell"/>
</dbReference>
<evidence type="ECO:0000313" key="20">
    <source>
        <dbReference type="Proteomes" id="UP000305067"/>
    </source>
</evidence>
<dbReference type="Pfam" id="PF16727">
    <property type="entry name" value="REV1_C"/>
    <property type="match status" value="1"/>
</dbReference>
<evidence type="ECO:0000256" key="6">
    <source>
        <dbReference type="ARBA" id="ARBA00022679"/>
    </source>
</evidence>
<dbReference type="CDD" id="cd01701">
    <property type="entry name" value="PolY_Rev1"/>
    <property type="match status" value="1"/>
</dbReference>
<evidence type="ECO:0000256" key="14">
    <source>
        <dbReference type="ARBA" id="ARBA00058985"/>
    </source>
</evidence>
<gene>
    <name evidence="19" type="ORF">BDV98DRAFT_600115</name>
</gene>
<evidence type="ECO:0000256" key="1">
    <source>
        <dbReference type="ARBA" id="ARBA00001946"/>
    </source>
</evidence>
<evidence type="ECO:0000256" key="11">
    <source>
        <dbReference type="ARBA" id="ARBA00023125"/>
    </source>
</evidence>
<dbReference type="Gene3D" id="6.10.250.1630">
    <property type="match status" value="1"/>
</dbReference>
<feature type="compositionally biased region" description="Gly residues" evidence="16">
    <location>
        <begin position="496"/>
        <end position="508"/>
    </location>
</feature>
<evidence type="ECO:0000256" key="12">
    <source>
        <dbReference type="ARBA" id="ARBA00023204"/>
    </source>
</evidence>
<keyword evidence="12" id="KW-0234">DNA repair</keyword>
<dbReference type="InterPro" id="IPR017961">
    <property type="entry name" value="DNA_pol_Y-fam_little_finger"/>
</dbReference>
<comment type="similarity">
    <text evidence="3">Belongs to the DNA polymerase type-Y family.</text>
</comment>
<dbReference type="EMBL" id="ML178814">
    <property type="protein sequence ID" value="TFL07871.1"/>
    <property type="molecule type" value="Genomic_DNA"/>
</dbReference>
<dbReference type="FunFam" id="3.30.1490.100:FF:000001">
    <property type="entry name" value="DNA repair protein REV1"/>
    <property type="match status" value="1"/>
</dbReference>
<evidence type="ECO:0000256" key="8">
    <source>
        <dbReference type="ARBA" id="ARBA00022723"/>
    </source>
</evidence>
<feature type="region of interest" description="Disordered" evidence="16">
    <location>
        <begin position="1146"/>
        <end position="1179"/>
    </location>
</feature>
<evidence type="ECO:0000256" key="5">
    <source>
        <dbReference type="ARBA" id="ARBA00022634"/>
    </source>
</evidence>
<evidence type="ECO:0000256" key="15">
    <source>
        <dbReference type="ARBA" id="ARBA00081902"/>
    </source>
</evidence>
<dbReference type="Gene3D" id="1.20.58.1280">
    <property type="entry name" value="DNA repair protein Rev1, C-terminal domain"/>
    <property type="match status" value="1"/>
</dbReference>
<dbReference type="STRING" id="1884261.A0A5C3R4D8"/>
<sequence length="1518" mass="165522">MPIALSGSSSSDYFSDDSMDLVDALGDRVLPGDDGWNSQPSQNEENSGHILAAAIPLANAALQSIPPPKPPPTTHTNTKKTLIYDIPDPMYLRELPTGIPKPPPSLKRPRPEDFDEDLFRSTDFSKLISKPSPGSGRFEDGDLSVDDVNPPNPAAEAGVRMIQGGTGRYGFKQSDSTDGRKLEVYGAAKFDGLGDYMARRRAKLQIQNAHIPRGAQDGKATQSGEIPSDKIFKGIAIYVNGWTKPSLQELRKMIVEHGGVFQPYLDKKSIVTHVITTSLTPAKVTEFQHMNVVRPDWIVQSIKSGKLLPWTEHAFNTGILADKEKGEGRKKVAQTSLMSRFSGTQASGNMQPTPRPSAAPTTSTPVQRPSLPTPAAATTSKFLVAPPSGSAATPAPANKTPVSKPQSKPRPVEVSASKPGISSTKSGIRVVDFAQIAEVKSAQRSSRSPPVNALRTTSKRDRSKTPLGPDASGSASKTTGAGELKKSSTVRSGVTRGAGPGVARGEGSGSSRVGQTVTSSSRLAEPVASSSRLAEPVASSSKTTLDMMEPGSGPTRAASTVVPPAPPHMMKSPMFEVENRPEASSGMMDDIPTEFDEPLAADGHPISNTLEPNLPPPRYASHASNPHAHRAMASSTWRDAHTSAAGSQFIKSFYANSRLHHLSTWRMELQGLVRDAQERAEERPWEGVGVDEVKDVMIKEKLDREMREMREDTTVLNTIHGNTSVAVGLSMMGAILPAPNSPAKGKNKARGGTALAEREKVIMHCDFDCFFVAAGLVTRPHLKGRPVVVCHSQGGQGGAGSTSEIASCSYEARKKGVKNGMSLQQGRQLCPELITIPYEFEQYKRFSLLFYTVLMRHADDLQAVSVDEALIDVTSGVKRIEKLVAENFDERDPEVQANVHPAKRLAEVIRNDVRDATNCEISIGVSYNVLLSRLATRRAKPAGSYHILPDNVSSIISSLDIRDLHGFGYATAQKAQDKLGATALSELMLKSKGVLCEALGKGMGETLYNLIRGVDGTKLESCKERKSVSCDITYGIRFEREEQVKEFVFSMSNEVSRRLRCVNSCAKALTIKVMVRDAEAPVEAPKFMGHGMCTTHNKQGSLLGAGGKATDDPKVIGEHSWRLLHSFKFDPKDLRGIGIHVTKLESSSGAAPSESGQATLNFQTSRADNTKPSTGPRRSWIFETVPLGSKLKPQVPVAADEKLQIPSFSQIDPGVMLALPPDIQMEIQAEYKRQRAEALVKATEAAEELPPGRQGQDYTNRFKGVGKQLGLRGKSSLGPLQGALFAKKKSIFAPGRTLNIPEATLRQLGLEPDVFFALPDAVQREQLSLARYAKANNTTAETLITSMDQKKVLIKNTKNKKVYPKLPHPKAVYPDPPTLKHKAAQKNKPASLLMTTDEFQEALGSWVEKFKKNKPKENDVRYFKRFLISCIAGPNSDAPSVPVENMQKVVEVMKWWLVLLRRHFRNEEDMEEFDCCDTRPEVERRMKVGVAWWTVFRGVKQELDEVARKKWGGRLSIR</sequence>
<dbReference type="Gene3D" id="3.30.1490.100">
    <property type="entry name" value="DNA polymerase, Y-family, little finger domain"/>
    <property type="match status" value="1"/>
</dbReference>
<dbReference type="Proteomes" id="UP000305067">
    <property type="component" value="Unassembled WGS sequence"/>
</dbReference>
<dbReference type="PROSITE" id="PS50173">
    <property type="entry name" value="UMUC"/>
    <property type="match status" value="1"/>
</dbReference>
<dbReference type="GO" id="GO:0017125">
    <property type="term" value="F:deoxycytidyl transferase activity"/>
    <property type="evidence" value="ECO:0007669"/>
    <property type="project" value="TreeGrafter"/>
</dbReference>
<dbReference type="Pfam" id="PF00817">
    <property type="entry name" value="IMS"/>
    <property type="match status" value="1"/>
</dbReference>
<organism evidence="19 20">
    <name type="scientific">Pterulicium gracile</name>
    <dbReference type="NCBI Taxonomy" id="1884261"/>
    <lineage>
        <taxon>Eukaryota</taxon>
        <taxon>Fungi</taxon>
        <taxon>Dikarya</taxon>
        <taxon>Basidiomycota</taxon>
        <taxon>Agaricomycotina</taxon>
        <taxon>Agaricomycetes</taxon>
        <taxon>Agaricomycetidae</taxon>
        <taxon>Agaricales</taxon>
        <taxon>Pleurotineae</taxon>
        <taxon>Pterulaceae</taxon>
        <taxon>Pterulicium</taxon>
    </lineage>
</organism>
<keyword evidence="10" id="KW-0460">Magnesium</keyword>
<dbReference type="SUPFAM" id="SSF100879">
    <property type="entry name" value="Lesion bypass DNA polymerase (Y-family), little finger domain"/>
    <property type="match status" value="1"/>
</dbReference>
<feature type="compositionally biased region" description="Polar residues" evidence="16">
    <location>
        <begin position="340"/>
        <end position="351"/>
    </location>
</feature>
<evidence type="ECO:0000256" key="7">
    <source>
        <dbReference type="ARBA" id="ARBA00022695"/>
    </source>
</evidence>
<dbReference type="SMART" id="SM00292">
    <property type="entry name" value="BRCT"/>
    <property type="match status" value="1"/>
</dbReference>
<dbReference type="GO" id="GO:0003684">
    <property type="term" value="F:damaged DNA binding"/>
    <property type="evidence" value="ECO:0007669"/>
    <property type="project" value="InterPro"/>
</dbReference>
<dbReference type="GO" id="GO:0006281">
    <property type="term" value="P:DNA repair"/>
    <property type="evidence" value="ECO:0007669"/>
    <property type="project" value="UniProtKB-KW"/>
</dbReference>
<dbReference type="InterPro" id="IPR043128">
    <property type="entry name" value="Rev_trsase/Diguanyl_cyclase"/>
</dbReference>
<dbReference type="PROSITE" id="PS50172">
    <property type="entry name" value="BRCT"/>
    <property type="match status" value="1"/>
</dbReference>
<feature type="region of interest" description="Disordered" evidence="16">
    <location>
        <begin position="440"/>
        <end position="558"/>
    </location>
</feature>
<dbReference type="InterPro" id="IPR031991">
    <property type="entry name" value="Rev1_C"/>
</dbReference>
<dbReference type="GO" id="GO:0042276">
    <property type="term" value="P:error-prone translesion synthesis"/>
    <property type="evidence" value="ECO:0007669"/>
    <property type="project" value="TreeGrafter"/>
</dbReference>
<feature type="compositionally biased region" description="Low complexity" evidence="16">
    <location>
        <begin position="385"/>
        <end position="397"/>
    </location>
</feature>
<feature type="region of interest" description="Disordered" evidence="16">
    <location>
        <begin position="340"/>
        <end position="424"/>
    </location>
</feature>
<feature type="compositionally biased region" description="Low complexity" evidence="16">
    <location>
        <begin position="356"/>
        <end position="365"/>
    </location>
</feature>
<keyword evidence="7" id="KW-0548">Nucleotidyltransferase</keyword>
<keyword evidence="13" id="KW-0539">Nucleus</keyword>
<evidence type="ECO:0000313" key="19">
    <source>
        <dbReference type="EMBL" id="TFL07871.1"/>
    </source>
</evidence>
<keyword evidence="20" id="KW-1185">Reference proteome</keyword>
<evidence type="ECO:0000259" key="18">
    <source>
        <dbReference type="PROSITE" id="PS50173"/>
    </source>
</evidence>
<feature type="domain" description="BRCT" evidence="17">
    <location>
        <begin position="227"/>
        <end position="315"/>
    </location>
</feature>
<evidence type="ECO:0000256" key="10">
    <source>
        <dbReference type="ARBA" id="ARBA00022842"/>
    </source>
</evidence>
<dbReference type="InterPro" id="IPR001126">
    <property type="entry name" value="UmuC"/>
</dbReference>
<comment type="function">
    <text evidence="14">Deoxycytidyl transferase involved in DNA repair. Transfers a dCMP residue from dCTP to the 3'-end of a DNA primer in a template-dependent reaction. May assist in the first step in the bypass of abasic lesions by the insertion of a nucleotide opposite the lesion. Required for normal induction of mutations by physical and chemical agents. Involved in mitochondrial DNA mutagenesis.</text>
</comment>
<reference evidence="19 20" key="1">
    <citation type="journal article" date="2019" name="Nat. Ecol. Evol.">
        <title>Megaphylogeny resolves global patterns of mushroom evolution.</title>
        <authorList>
            <person name="Varga T."/>
            <person name="Krizsan K."/>
            <person name="Foldi C."/>
            <person name="Dima B."/>
            <person name="Sanchez-Garcia M."/>
            <person name="Sanchez-Ramirez S."/>
            <person name="Szollosi G.J."/>
            <person name="Szarkandi J.G."/>
            <person name="Papp V."/>
            <person name="Albert L."/>
            <person name="Andreopoulos W."/>
            <person name="Angelini C."/>
            <person name="Antonin V."/>
            <person name="Barry K.W."/>
            <person name="Bougher N.L."/>
            <person name="Buchanan P."/>
            <person name="Buyck B."/>
            <person name="Bense V."/>
            <person name="Catcheside P."/>
            <person name="Chovatia M."/>
            <person name="Cooper J."/>
            <person name="Damon W."/>
            <person name="Desjardin D."/>
            <person name="Finy P."/>
            <person name="Geml J."/>
            <person name="Haridas S."/>
            <person name="Hughes K."/>
            <person name="Justo A."/>
            <person name="Karasinski D."/>
            <person name="Kautmanova I."/>
            <person name="Kiss B."/>
            <person name="Kocsube S."/>
            <person name="Kotiranta H."/>
            <person name="LaButti K.M."/>
            <person name="Lechner B.E."/>
            <person name="Liimatainen K."/>
            <person name="Lipzen A."/>
            <person name="Lukacs Z."/>
            <person name="Mihaltcheva S."/>
            <person name="Morgado L.N."/>
            <person name="Niskanen T."/>
            <person name="Noordeloos M.E."/>
            <person name="Ohm R.A."/>
            <person name="Ortiz-Santana B."/>
            <person name="Ovrebo C."/>
            <person name="Racz N."/>
            <person name="Riley R."/>
            <person name="Savchenko A."/>
            <person name="Shiryaev A."/>
            <person name="Soop K."/>
            <person name="Spirin V."/>
            <person name="Szebenyi C."/>
            <person name="Tomsovsky M."/>
            <person name="Tulloss R.E."/>
            <person name="Uehling J."/>
            <person name="Grigoriev I.V."/>
            <person name="Vagvolgyi C."/>
            <person name="Papp T."/>
            <person name="Martin F.M."/>
            <person name="Miettinen O."/>
            <person name="Hibbett D.S."/>
            <person name="Nagy L.G."/>
        </authorList>
    </citation>
    <scope>NUCLEOTIDE SEQUENCE [LARGE SCALE GENOMIC DNA]</scope>
    <source>
        <strain evidence="19 20">CBS 309.79</strain>
    </source>
</reference>